<name>A0A1I7NC56_9HYPH</name>
<sequence>MTKSDAYQLSPEEFVEERDRIRDIIADGRQAGFPQLAEVLAFESDLSADQAKAAFMLARDDQSRPQQPPSAA</sequence>
<organism evidence="1 2">
    <name type="scientific">Devosia crocina</name>
    <dbReference type="NCBI Taxonomy" id="429728"/>
    <lineage>
        <taxon>Bacteria</taxon>
        <taxon>Pseudomonadati</taxon>
        <taxon>Pseudomonadota</taxon>
        <taxon>Alphaproteobacteria</taxon>
        <taxon>Hyphomicrobiales</taxon>
        <taxon>Devosiaceae</taxon>
        <taxon>Devosia</taxon>
    </lineage>
</organism>
<dbReference type="RefSeq" id="WP_139232543.1">
    <property type="nucleotide sequence ID" value="NZ_FPCK01000001.1"/>
</dbReference>
<protein>
    <submittedName>
        <fullName evidence="1">Uncharacterized protein</fullName>
    </submittedName>
</protein>
<dbReference type="Proteomes" id="UP000199074">
    <property type="component" value="Unassembled WGS sequence"/>
</dbReference>
<evidence type="ECO:0000313" key="1">
    <source>
        <dbReference type="EMBL" id="SFV32264.1"/>
    </source>
</evidence>
<evidence type="ECO:0000313" key="2">
    <source>
        <dbReference type="Proteomes" id="UP000199074"/>
    </source>
</evidence>
<dbReference type="STRING" id="429728.SAMN05216456_1590"/>
<gene>
    <name evidence="1" type="ORF">SAMN05216456_1590</name>
</gene>
<dbReference type="EMBL" id="FPCK01000001">
    <property type="protein sequence ID" value="SFV32264.1"/>
    <property type="molecule type" value="Genomic_DNA"/>
</dbReference>
<accession>A0A1I7NC56</accession>
<reference evidence="1 2" key="1">
    <citation type="submission" date="2016-10" db="EMBL/GenBank/DDBJ databases">
        <authorList>
            <person name="de Groot N.N."/>
        </authorList>
    </citation>
    <scope>NUCLEOTIDE SEQUENCE [LARGE SCALE GENOMIC DNA]</scope>
    <source>
        <strain evidence="1 2">IPL20</strain>
    </source>
</reference>
<dbReference type="AlphaFoldDB" id="A0A1I7NC56"/>
<keyword evidence="2" id="KW-1185">Reference proteome</keyword>
<proteinExistence type="predicted"/>